<dbReference type="GO" id="GO:0003968">
    <property type="term" value="F:RNA-directed RNA polymerase activity"/>
    <property type="evidence" value="ECO:0007669"/>
    <property type="project" value="UniProtKB-KW"/>
</dbReference>
<dbReference type="PANTHER" id="PTHR23079">
    <property type="entry name" value="RNA-DEPENDENT RNA POLYMERASE"/>
    <property type="match status" value="1"/>
</dbReference>
<accession>A0AAV9ZSF6</accession>
<feature type="domain" description="RDRP core" evidence="2">
    <location>
        <begin position="24"/>
        <end position="79"/>
    </location>
</feature>
<dbReference type="GO" id="GO:0031380">
    <property type="term" value="C:nuclear RNA-directed RNA polymerase complex"/>
    <property type="evidence" value="ECO:0007669"/>
    <property type="project" value="TreeGrafter"/>
</dbReference>
<keyword evidence="1" id="KW-0696">RNA-directed RNA polymerase</keyword>
<comment type="catalytic activity">
    <reaction evidence="1">
        <text>RNA(n) + a ribonucleoside 5'-triphosphate = RNA(n+1) + diphosphate</text>
        <dbReference type="Rhea" id="RHEA:21248"/>
        <dbReference type="Rhea" id="RHEA-COMP:14527"/>
        <dbReference type="Rhea" id="RHEA-COMP:17342"/>
        <dbReference type="ChEBI" id="CHEBI:33019"/>
        <dbReference type="ChEBI" id="CHEBI:61557"/>
        <dbReference type="ChEBI" id="CHEBI:140395"/>
        <dbReference type="EC" id="2.7.7.48"/>
    </reaction>
</comment>
<reference evidence="3 4" key="1">
    <citation type="journal article" date="2024" name="J Genomics">
        <title>Draft genome sequencing and assembly of Favolaschia claudopus CIRM-BRFM 2984 isolated from oak limbs.</title>
        <authorList>
            <person name="Navarro D."/>
            <person name="Drula E."/>
            <person name="Chaduli D."/>
            <person name="Cazenave R."/>
            <person name="Ahrendt S."/>
            <person name="Wang J."/>
            <person name="Lipzen A."/>
            <person name="Daum C."/>
            <person name="Barry K."/>
            <person name="Grigoriev I.V."/>
            <person name="Favel A."/>
            <person name="Rosso M.N."/>
            <person name="Martin F."/>
        </authorList>
    </citation>
    <scope>NUCLEOTIDE SEQUENCE [LARGE SCALE GENOMIC DNA]</scope>
    <source>
        <strain evidence="3 4">CIRM-BRFM 2984</strain>
    </source>
</reference>
<dbReference type="InterPro" id="IPR007855">
    <property type="entry name" value="RDRP"/>
</dbReference>
<dbReference type="Pfam" id="PF05183">
    <property type="entry name" value="RdRP"/>
    <property type="match status" value="2"/>
</dbReference>
<dbReference type="GO" id="GO:0030422">
    <property type="term" value="P:siRNA processing"/>
    <property type="evidence" value="ECO:0007669"/>
    <property type="project" value="TreeGrafter"/>
</dbReference>
<keyword evidence="1" id="KW-0548">Nucleotidyltransferase</keyword>
<dbReference type="EC" id="2.7.7.48" evidence="1"/>
<sequence>MICPSHILPASFSSFRKPREKGCELRKKLNLTVKRSGYFLGVVDHCGVLKEGEVYINIPTKGGPQVRTAALMRNPTHDPDVFAATGARSEPDRMRGGDLDGDTFFAVFDPLLIPKPRHPPKPVAPSKQPRTRSKTITIGDCTHTVSAPGRPRNSDMCTTAIEIPVTMRCNLLLGSLSNEWTSLENT</sequence>
<evidence type="ECO:0000313" key="3">
    <source>
        <dbReference type="EMBL" id="KAK6991889.1"/>
    </source>
</evidence>
<keyword evidence="1" id="KW-0694">RNA-binding</keyword>
<comment type="caution">
    <text evidence="3">The sequence shown here is derived from an EMBL/GenBank/DDBJ whole genome shotgun (WGS) entry which is preliminary data.</text>
</comment>
<proteinExistence type="inferred from homology"/>
<name>A0AAV9ZSF6_9AGAR</name>
<organism evidence="3 4">
    <name type="scientific">Favolaschia claudopus</name>
    <dbReference type="NCBI Taxonomy" id="2862362"/>
    <lineage>
        <taxon>Eukaryota</taxon>
        <taxon>Fungi</taxon>
        <taxon>Dikarya</taxon>
        <taxon>Basidiomycota</taxon>
        <taxon>Agaricomycotina</taxon>
        <taxon>Agaricomycetes</taxon>
        <taxon>Agaricomycetidae</taxon>
        <taxon>Agaricales</taxon>
        <taxon>Marasmiineae</taxon>
        <taxon>Mycenaceae</taxon>
        <taxon>Favolaschia</taxon>
    </lineage>
</organism>
<protein>
    <recommendedName>
        <fullName evidence="1">RNA-dependent RNA polymerase</fullName>
        <ecNumber evidence="1">2.7.7.48</ecNumber>
    </recommendedName>
</protein>
<dbReference type="AlphaFoldDB" id="A0AAV9ZSF6"/>
<comment type="similarity">
    <text evidence="1">Belongs to the RdRP family.</text>
</comment>
<dbReference type="EMBL" id="JAWWNJ010000115">
    <property type="protein sequence ID" value="KAK6991889.1"/>
    <property type="molecule type" value="Genomic_DNA"/>
</dbReference>
<dbReference type="PANTHER" id="PTHR23079:SF55">
    <property type="entry name" value="RNA-DIRECTED RNA POLYMERASE"/>
    <property type="match status" value="1"/>
</dbReference>
<evidence type="ECO:0000256" key="1">
    <source>
        <dbReference type="RuleBase" id="RU363098"/>
    </source>
</evidence>
<feature type="domain" description="RDRP core" evidence="2">
    <location>
        <begin position="81"/>
        <end position="144"/>
    </location>
</feature>
<evidence type="ECO:0000313" key="4">
    <source>
        <dbReference type="Proteomes" id="UP001362999"/>
    </source>
</evidence>
<dbReference type="Proteomes" id="UP001362999">
    <property type="component" value="Unassembled WGS sequence"/>
</dbReference>
<dbReference type="InterPro" id="IPR057596">
    <property type="entry name" value="RDRP_core"/>
</dbReference>
<gene>
    <name evidence="3" type="ORF">R3P38DRAFT_3290551</name>
</gene>
<keyword evidence="4" id="KW-1185">Reference proteome</keyword>
<evidence type="ECO:0000259" key="2">
    <source>
        <dbReference type="Pfam" id="PF05183"/>
    </source>
</evidence>
<dbReference type="GO" id="GO:0003723">
    <property type="term" value="F:RNA binding"/>
    <property type="evidence" value="ECO:0007669"/>
    <property type="project" value="UniProtKB-KW"/>
</dbReference>
<keyword evidence="1" id="KW-0808">Transferase</keyword>